<dbReference type="RefSeq" id="WP_058633834.1">
    <property type="nucleotide sequence ID" value="NZ_LDPZ01000006.1"/>
</dbReference>
<dbReference type="Proteomes" id="UP000078272">
    <property type="component" value="Unassembled WGS sequence"/>
</dbReference>
<evidence type="ECO:0000313" key="2">
    <source>
        <dbReference type="Proteomes" id="UP000078272"/>
    </source>
</evidence>
<comment type="caution">
    <text evidence="1">The sequence shown here is derived from an EMBL/GenBank/DDBJ whole genome shotgun (WGS) entry which is preliminary data.</text>
</comment>
<protein>
    <submittedName>
        <fullName evidence="1">Uncharacterized protein</fullName>
    </submittedName>
</protein>
<evidence type="ECO:0000313" key="1">
    <source>
        <dbReference type="EMBL" id="KTQ97767.1"/>
    </source>
</evidence>
<gene>
    <name evidence="1" type="ORF">NS226_03760</name>
</gene>
<organism evidence="1 2">
    <name type="scientific">Aureimonas ureilytica</name>
    <dbReference type="NCBI Taxonomy" id="401562"/>
    <lineage>
        <taxon>Bacteria</taxon>
        <taxon>Pseudomonadati</taxon>
        <taxon>Pseudomonadota</taxon>
        <taxon>Alphaproteobacteria</taxon>
        <taxon>Hyphomicrobiales</taxon>
        <taxon>Aurantimonadaceae</taxon>
        <taxon>Aureimonas</taxon>
    </lineage>
</organism>
<dbReference type="OrthoDB" id="10004539at2"/>
<accession>A0A175RCF7</accession>
<sequence>MKIDFTATIRDLEDKPLKREGGEGDLTLADVCIMGMLTPADNDLSGAEKARRFGLALRIKQGEEDWTVEDLSTLKASIGAIFTPLVVGRSWALLDPR</sequence>
<dbReference type="PATRIC" id="fig|401562.3.peg.4272"/>
<name>A0A175RCF7_9HYPH</name>
<dbReference type="EMBL" id="LDPZ01000006">
    <property type="protein sequence ID" value="KTQ97767.1"/>
    <property type="molecule type" value="Genomic_DNA"/>
</dbReference>
<proteinExistence type="predicted"/>
<reference evidence="1 2" key="1">
    <citation type="journal article" date="2016" name="Front. Microbiol.">
        <title>Genomic Resource of Rice Seed Associated Bacteria.</title>
        <authorList>
            <person name="Midha S."/>
            <person name="Bansal K."/>
            <person name="Sharma S."/>
            <person name="Kumar N."/>
            <person name="Patil P.P."/>
            <person name="Chaudhry V."/>
            <person name="Patil P.B."/>
        </authorList>
    </citation>
    <scope>NUCLEOTIDE SEQUENCE [LARGE SCALE GENOMIC DNA]</scope>
    <source>
        <strain evidence="1 2">NS226</strain>
    </source>
</reference>
<dbReference type="AlphaFoldDB" id="A0A175RCF7"/>